<keyword evidence="2" id="KW-0732">Signal</keyword>
<proteinExistence type="predicted"/>
<protein>
    <recommendedName>
        <fullName evidence="5">Lipoprotein</fullName>
    </recommendedName>
</protein>
<sequence>MHITTRVHLYLLASTLLACTFETKFYDSDTAPTTGTTGDSADPSQGTFDTWQGTTIDITASGPATVTTQPGWGSDTEGPPVTATSAVSDTDSVTTGILSETDSHGETTGVVSDTENVTTAEWPGTTGDTTSQYTTDRPEEPVPCDGEPEPLDVEVLAYLESQIPANQDSDGTTGEDDDPNLLYVRFSSETFTCADPHDRISCGHEWELSLRIPQAFQAPGVYSFSWAGVHAFGLQTGADLGSGDDCDGGGGVAKGTLEIVAIDADKVVGRLCHVTWHGLDDDFELDGKFIAPRCPQ</sequence>
<dbReference type="PROSITE" id="PS51257">
    <property type="entry name" value="PROKAR_LIPOPROTEIN"/>
    <property type="match status" value="1"/>
</dbReference>
<evidence type="ECO:0000313" key="4">
    <source>
        <dbReference type="Proteomes" id="UP000199400"/>
    </source>
</evidence>
<feature type="compositionally biased region" description="Polar residues" evidence="1">
    <location>
        <begin position="62"/>
        <end position="71"/>
    </location>
</feature>
<feature type="signal peptide" evidence="2">
    <location>
        <begin position="1"/>
        <end position="18"/>
    </location>
</feature>
<evidence type="ECO:0000256" key="2">
    <source>
        <dbReference type="SAM" id="SignalP"/>
    </source>
</evidence>
<feature type="compositionally biased region" description="Low complexity" evidence="1">
    <location>
        <begin position="81"/>
        <end position="95"/>
    </location>
</feature>
<keyword evidence="4" id="KW-1185">Reference proteome</keyword>
<evidence type="ECO:0008006" key="5">
    <source>
        <dbReference type="Google" id="ProtNLM"/>
    </source>
</evidence>
<feature type="region of interest" description="Disordered" evidence="1">
    <location>
        <begin position="62"/>
        <end position="149"/>
    </location>
</feature>
<reference evidence="4" key="1">
    <citation type="submission" date="2016-10" db="EMBL/GenBank/DDBJ databases">
        <authorList>
            <person name="Varghese N."/>
            <person name="Submissions S."/>
        </authorList>
    </citation>
    <scope>NUCLEOTIDE SEQUENCE [LARGE SCALE GENOMIC DNA]</scope>
    <source>
        <strain evidence="4">ATCC 25963</strain>
    </source>
</reference>
<gene>
    <name evidence="3" type="ORF">SAMN02745121_05465</name>
</gene>
<name>A0A1I2DAJ7_9BACT</name>
<dbReference type="EMBL" id="FOMX01000019">
    <property type="protein sequence ID" value="SFE77010.1"/>
    <property type="molecule type" value="Genomic_DNA"/>
</dbReference>
<feature type="compositionally biased region" description="Low complexity" evidence="1">
    <location>
        <begin position="124"/>
        <end position="135"/>
    </location>
</feature>
<dbReference type="AlphaFoldDB" id="A0A1I2DAJ7"/>
<dbReference type="Proteomes" id="UP000199400">
    <property type="component" value="Unassembled WGS sequence"/>
</dbReference>
<evidence type="ECO:0000313" key="3">
    <source>
        <dbReference type="EMBL" id="SFE77010.1"/>
    </source>
</evidence>
<accession>A0A1I2DAJ7</accession>
<evidence type="ECO:0000256" key="1">
    <source>
        <dbReference type="SAM" id="MobiDB-lite"/>
    </source>
</evidence>
<feature type="compositionally biased region" description="Polar residues" evidence="1">
    <location>
        <begin position="109"/>
        <end position="119"/>
    </location>
</feature>
<organism evidence="3 4">
    <name type="scientific">Nannocystis exedens</name>
    <dbReference type="NCBI Taxonomy" id="54"/>
    <lineage>
        <taxon>Bacteria</taxon>
        <taxon>Pseudomonadati</taxon>
        <taxon>Myxococcota</taxon>
        <taxon>Polyangia</taxon>
        <taxon>Nannocystales</taxon>
        <taxon>Nannocystaceae</taxon>
        <taxon>Nannocystis</taxon>
    </lineage>
</organism>
<dbReference type="RefSeq" id="WP_143140912.1">
    <property type="nucleotide sequence ID" value="NZ_FOMX01000019.1"/>
</dbReference>
<dbReference type="OrthoDB" id="5526622at2"/>
<feature type="chain" id="PRO_5011481286" description="Lipoprotein" evidence="2">
    <location>
        <begin position="19"/>
        <end position="296"/>
    </location>
</feature>